<name>A0A8H5G001_9AGAR</name>
<dbReference type="PANTHER" id="PTHR46300:SF7">
    <property type="entry name" value="P450, PUTATIVE (EUROFUNG)-RELATED"/>
    <property type="match status" value="1"/>
</dbReference>
<dbReference type="Proteomes" id="UP000559027">
    <property type="component" value="Unassembled WGS sequence"/>
</dbReference>
<comment type="caution">
    <text evidence="11">The sequence shown here is derived from an EMBL/GenBank/DDBJ whole genome shotgun (WGS) entry which is preliminary data.</text>
</comment>
<dbReference type="GO" id="GO:0016705">
    <property type="term" value="F:oxidoreductase activity, acting on paired donors, with incorporation or reduction of molecular oxygen"/>
    <property type="evidence" value="ECO:0007669"/>
    <property type="project" value="InterPro"/>
</dbReference>
<dbReference type="SUPFAM" id="SSF48264">
    <property type="entry name" value="Cytochrome P450"/>
    <property type="match status" value="1"/>
</dbReference>
<comment type="similarity">
    <text evidence="3 10">Belongs to the cytochrome P450 family.</text>
</comment>
<evidence type="ECO:0000256" key="4">
    <source>
        <dbReference type="ARBA" id="ARBA00022617"/>
    </source>
</evidence>
<comment type="cofactor">
    <cofactor evidence="1 9">
        <name>heme</name>
        <dbReference type="ChEBI" id="CHEBI:30413"/>
    </cofactor>
</comment>
<evidence type="ECO:0000256" key="9">
    <source>
        <dbReference type="PIRSR" id="PIRSR602401-1"/>
    </source>
</evidence>
<evidence type="ECO:0008006" key="13">
    <source>
        <dbReference type="Google" id="ProtNLM"/>
    </source>
</evidence>
<dbReference type="PANTHER" id="PTHR46300">
    <property type="entry name" value="P450, PUTATIVE (EUROFUNG)-RELATED-RELATED"/>
    <property type="match status" value="1"/>
</dbReference>
<dbReference type="CDD" id="cd11065">
    <property type="entry name" value="CYP64-like"/>
    <property type="match status" value="1"/>
</dbReference>
<keyword evidence="7 9" id="KW-0408">Iron</keyword>
<dbReference type="EMBL" id="JAACJO010000007">
    <property type="protein sequence ID" value="KAF5355945.1"/>
    <property type="molecule type" value="Genomic_DNA"/>
</dbReference>
<evidence type="ECO:0000256" key="5">
    <source>
        <dbReference type="ARBA" id="ARBA00022723"/>
    </source>
</evidence>
<keyword evidence="4 9" id="KW-0349">Heme</keyword>
<gene>
    <name evidence="11" type="ORF">D9756_004267</name>
</gene>
<dbReference type="InterPro" id="IPR002401">
    <property type="entry name" value="Cyt_P450_E_grp-I"/>
</dbReference>
<dbReference type="GO" id="GO:0004497">
    <property type="term" value="F:monooxygenase activity"/>
    <property type="evidence" value="ECO:0007669"/>
    <property type="project" value="UniProtKB-KW"/>
</dbReference>
<dbReference type="GO" id="GO:0005506">
    <property type="term" value="F:iron ion binding"/>
    <property type="evidence" value="ECO:0007669"/>
    <property type="project" value="InterPro"/>
</dbReference>
<comment type="pathway">
    <text evidence="2">Secondary metabolite biosynthesis.</text>
</comment>
<accession>A0A8H5G001</accession>
<reference evidence="11 12" key="1">
    <citation type="journal article" date="2020" name="ISME J.">
        <title>Uncovering the hidden diversity of litter-decomposition mechanisms in mushroom-forming fungi.</title>
        <authorList>
            <person name="Floudas D."/>
            <person name="Bentzer J."/>
            <person name="Ahren D."/>
            <person name="Johansson T."/>
            <person name="Persson P."/>
            <person name="Tunlid A."/>
        </authorList>
    </citation>
    <scope>NUCLEOTIDE SEQUENCE [LARGE SCALE GENOMIC DNA]</scope>
    <source>
        <strain evidence="11 12">CBS 146.42</strain>
    </source>
</reference>
<evidence type="ECO:0000256" key="10">
    <source>
        <dbReference type="RuleBase" id="RU000461"/>
    </source>
</evidence>
<dbReference type="InterPro" id="IPR001128">
    <property type="entry name" value="Cyt_P450"/>
</dbReference>
<dbReference type="OrthoDB" id="2789670at2759"/>
<dbReference type="GO" id="GO:0020037">
    <property type="term" value="F:heme binding"/>
    <property type="evidence" value="ECO:0007669"/>
    <property type="project" value="InterPro"/>
</dbReference>
<keyword evidence="12" id="KW-1185">Reference proteome</keyword>
<dbReference type="PROSITE" id="PS00086">
    <property type="entry name" value="CYTOCHROME_P450"/>
    <property type="match status" value="1"/>
</dbReference>
<dbReference type="Gene3D" id="1.10.630.10">
    <property type="entry name" value="Cytochrome P450"/>
    <property type="match status" value="1"/>
</dbReference>
<dbReference type="Pfam" id="PF00067">
    <property type="entry name" value="p450"/>
    <property type="match status" value="1"/>
</dbReference>
<dbReference type="InterPro" id="IPR036396">
    <property type="entry name" value="Cyt_P450_sf"/>
</dbReference>
<proteinExistence type="inferred from homology"/>
<evidence type="ECO:0000256" key="2">
    <source>
        <dbReference type="ARBA" id="ARBA00005179"/>
    </source>
</evidence>
<keyword evidence="8 10" id="KW-0503">Monooxygenase</keyword>
<evidence type="ECO:0000256" key="8">
    <source>
        <dbReference type="ARBA" id="ARBA00023033"/>
    </source>
</evidence>
<evidence type="ECO:0000256" key="6">
    <source>
        <dbReference type="ARBA" id="ARBA00023002"/>
    </source>
</evidence>
<dbReference type="AlphaFoldDB" id="A0A8H5G001"/>
<keyword evidence="5 9" id="KW-0479">Metal-binding</keyword>
<evidence type="ECO:0000256" key="1">
    <source>
        <dbReference type="ARBA" id="ARBA00001971"/>
    </source>
</evidence>
<dbReference type="PRINTS" id="PR00463">
    <property type="entry name" value="EP450I"/>
</dbReference>
<evidence type="ECO:0000256" key="3">
    <source>
        <dbReference type="ARBA" id="ARBA00010617"/>
    </source>
</evidence>
<organism evidence="11 12">
    <name type="scientific">Leucocoprinus leucothites</name>
    <dbReference type="NCBI Taxonomy" id="201217"/>
    <lineage>
        <taxon>Eukaryota</taxon>
        <taxon>Fungi</taxon>
        <taxon>Dikarya</taxon>
        <taxon>Basidiomycota</taxon>
        <taxon>Agaricomycotina</taxon>
        <taxon>Agaricomycetes</taxon>
        <taxon>Agaricomycetidae</taxon>
        <taxon>Agaricales</taxon>
        <taxon>Agaricineae</taxon>
        <taxon>Agaricaceae</taxon>
        <taxon>Leucocoprinus</taxon>
    </lineage>
</organism>
<dbReference type="InterPro" id="IPR017972">
    <property type="entry name" value="Cyt_P450_CS"/>
</dbReference>
<evidence type="ECO:0000313" key="11">
    <source>
        <dbReference type="EMBL" id="KAF5355945.1"/>
    </source>
</evidence>
<dbReference type="InterPro" id="IPR050364">
    <property type="entry name" value="Cytochrome_P450_fung"/>
</dbReference>
<keyword evidence="6 10" id="KW-0560">Oxidoreductase</keyword>
<evidence type="ECO:0000313" key="12">
    <source>
        <dbReference type="Proteomes" id="UP000559027"/>
    </source>
</evidence>
<feature type="binding site" description="axial binding residue" evidence="9">
    <location>
        <position position="435"/>
    </location>
    <ligand>
        <name>heme</name>
        <dbReference type="ChEBI" id="CHEBI:30413"/>
    </ligand>
    <ligandPart>
        <name>Fe</name>
        <dbReference type="ChEBI" id="CHEBI:18248"/>
    </ligandPart>
</feature>
<protein>
    <recommendedName>
        <fullName evidence="13">Cytochrome P450</fullName>
    </recommendedName>
</protein>
<sequence length="502" mass="56568">MTFLSASISFISKVLLAALSYASYRIWRDRWLRLPPGPTPLPLIGNIHQIPSEHSHLMFTEWRKAYGPIIHLSVLGKPLIVLSNSKAALEILEKKGAKYADRPRLVMAGEMVGYEQAVTLAPYDSKLRERRRLIHDSFSSRKLSRYHESGERLARRLMGHLLDEPSNFQCHIKGYVAAVVFNASHGQEIDGHDDPLVLLAEQCGADFCEMVKPGAYLVDVLPFLKYIPDWFPFAGFKRKARLYRDTADKMRDTPFDFVRKQMSEGIAKPSLTADILEAKPARTLEEDLSYRWLTATIYAAGADTSTSLLNSFIMTMALNIDVQRKAQNQLDMVLEPQRLPSFADRGSLPYISALYLELLRLYYPSPTGLPHLAAEDDEYLGYHIPAGAVIIANSWGILHDSGNYSEPDKLLPERFLSPDSPDPRTFAFGYGRRTCPGKYFAEDIIFIAIATILSLFDILPAKSGPPNVEFTANLVIHPKPFECSIKPRSSEAERLIRETSDF</sequence>
<evidence type="ECO:0000256" key="7">
    <source>
        <dbReference type="ARBA" id="ARBA00023004"/>
    </source>
</evidence>